<dbReference type="STRING" id="339866.GCA_001418255_00705"/>
<feature type="domain" description="DUF2062" evidence="2">
    <location>
        <begin position="22"/>
        <end position="174"/>
    </location>
</feature>
<sequence length="194" mass="21687">MARRWAKALVRKFEAMQDSRWLRPFARYIAHPSLWSLNRRSVALAVAAGMIGGLIPGPFQMLTAGLIAMVARCNFPIALVVTLYSNPLTIVPLYLVAYKLGRMVSPAHAAQTLVAPPNFDWLHLWDSTVALAHWAWNLGTPLFIGVPLLALILAVVGYAITRLGWSLHLRLEWRARKQARRQREAAQSGKRASD</sequence>
<feature type="transmembrane region" description="Helical" evidence="1">
    <location>
        <begin position="142"/>
        <end position="161"/>
    </location>
</feature>
<feature type="transmembrane region" description="Helical" evidence="1">
    <location>
        <begin position="42"/>
        <end position="71"/>
    </location>
</feature>
<dbReference type="InterPro" id="IPR018639">
    <property type="entry name" value="DUF2062"/>
</dbReference>
<dbReference type="AlphaFoldDB" id="A0A0K6HUV2"/>
<evidence type="ECO:0000313" key="3">
    <source>
        <dbReference type="EMBL" id="CUA94689.1"/>
    </source>
</evidence>
<protein>
    <submittedName>
        <fullName evidence="3">Uncharacterized conserved protein, DUF2062 family</fullName>
    </submittedName>
</protein>
<keyword evidence="1" id="KW-1133">Transmembrane helix</keyword>
<dbReference type="EMBL" id="CYHF01000002">
    <property type="protein sequence ID" value="CUA94689.1"/>
    <property type="molecule type" value="Genomic_DNA"/>
</dbReference>
<keyword evidence="4" id="KW-1185">Reference proteome</keyword>
<evidence type="ECO:0000313" key="4">
    <source>
        <dbReference type="Proteomes" id="UP000183649"/>
    </source>
</evidence>
<gene>
    <name evidence="3" type="ORF">Ga0061069_102181</name>
</gene>
<feature type="transmembrane region" description="Helical" evidence="1">
    <location>
        <begin position="77"/>
        <end position="98"/>
    </location>
</feature>
<evidence type="ECO:0000259" key="2">
    <source>
        <dbReference type="Pfam" id="PF09835"/>
    </source>
</evidence>
<name>A0A0K6HUV2_9BURK</name>
<keyword evidence="1" id="KW-0472">Membrane</keyword>
<dbReference type="RefSeq" id="WP_055449643.1">
    <property type="nucleotide sequence ID" value="NZ_CYHF01000002.1"/>
</dbReference>
<dbReference type="Proteomes" id="UP000183649">
    <property type="component" value="Unassembled WGS sequence"/>
</dbReference>
<keyword evidence="1" id="KW-0812">Transmembrane</keyword>
<dbReference type="PANTHER" id="PTHR40547:SF1">
    <property type="entry name" value="SLL0298 PROTEIN"/>
    <property type="match status" value="1"/>
</dbReference>
<organism evidence="3 4">
    <name type="scientific">Thiomonas bhubaneswarensis</name>
    <dbReference type="NCBI Taxonomy" id="339866"/>
    <lineage>
        <taxon>Bacteria</taxon>
        <taxon>Pseudomonadati</taxon>
        <taxon>Pseudomonadota</taxon>
        <taxon>Betaproteobacteria</taxon>
        <taxon>Burkholderiales</taxon>
        <taxon>Thiomonas</taxon>
    </lineage>
</organism>
<reference evidence="4" key="1">
    <citation type="submission" date="2015-08" db="EMBL/GenBank/DDBJ databases">
        <authorList>
            <person name="Varghese N."/>
        </authorList>
    </citation>
    <scope>NUCLEOTIDE SEQUENCE [LARGE SCALE GENOMIC DNA]</scope>
    <source>
        <strain evidence="4">DSM 18181</strain>
    </source>
</reference>
<proteinExistence type="predicted"/>
<evidence type="ECO:0000256" key="1">
    <source>
        <dbReference type="SAM" id="Phobius"/>
    </source>
</evidence>
<dbReference type="PANTHER" id="PTHR40547">
    <property type="entry name" value="SLL0298 PROTEIN"/>
    <property type="match status" value="1"/>
</dbReference>
<accession>A0A0K6HUV2</accession>
<dbReference type="OrthoDB" id="5296274at2"/>
<dbReference type="Pfam" id="PF09835">
    <property type="entry name" value="DUF2062"/>
    <property type="match status" value="1"/>
</dbReference>